<keyword evidence="7" id="KW-0998">Cell outer membrane</keyword>
<dbReference type="PANTHER" id="PTHR30026:SF20">
    <property type="entry name" value="OUTER MEMBRANE PROTEIN TOLC"/>
    <property type="match status" value="1"/>
</dbReference>
<evidence type="ECO:0000256" key="5">
    <source>
        <dbReference type="ARBA" id="ARBA00022692"/>
    </source>
</evidence>
<dbReference type="InterPro" id="IPR028351">
    <property type="entry name" value="CyaE"/>
</dbReference>
<dbReference type="Gene3D" id="1.20.1600.10">
    <property type="entry name" value="Outer membrane efflux proteins (OEP)"/>
    <property type="match status" value="1"/>
</dbReference>
<dbReference type="InterPro" id="IPR051906">
    <property type="entry name" value="TolC-like"/>
</dbReference>
<keyword evidence="8" id="KW-1133">Transmembrane helix</keyword>
<accession>A0ABZ3IQ82</accession>
<evidence type="ECO:0000256" key="2">
    <source>
        <dbReference type="ARBA" id="ARBA00007613"/>
    </source>
</evidence>
<keyword evidence="10" id="KW-1185">Reference proteome</keyword>
<evidence type="ECO:0000256" key="7">
    <source>
        <dbReference type="ARBA" id="ARBA00023237"/>
    </source>
</evidence>
<dbReference type="PIRSF" id="PIRSF001892">
    <property type="entry name" value="CyaE"/>
    <property type="match status" value="1"/>
</dbReference>
<protein>
    <recommendedName>
        <fullName evidence="11">Outer membrane protein TolC</fullName>
    </recommendedName>
</protein>
<dbReference type="EMBL" id="CP155573">
    <property type="protein sequence ID" value="XFO67617.1"/>
    <property type="molecule type" value="Genomic_DNA"/>
</dbReference>
<dbReference type="RefSeq" id="WP_245867703.1">
    <property type="nucleotide sequence ID" value="NZ_CP155573.1"/>
</dbReference>
<keyword evidence="6 8" id="KW-0472">Membrane</keyword>
<evidence type="ECO:0000256" key="6">
    <source>
        <dbReference type="ARBA" id="ARBA00023136"/>
    </source>
</evidence>
<dbReference type="InterPro" id="IPR003423">
    <property type="entry name" value="OMP_efflux"/>
</dbReference>
<evidence type="ECO:0000256" key="8">
    <source>
        <dbReference type="SAM" id="Phobius"/>
    </source>
</evidence>
<reference evidence="9" key="1">
    <citation type="submission" date="2024-05" db="EMBL/GenBank/DDBJ databases">
        <title>Isolation and characterization of Sporomusa carbonis sp. nov., a carboxydotrophic hydrogenogen in the genus of Sporomusa isolated from a charcoal burning pile.</title>
        <authorList>
            <person name="Boeer T."/>
            <person name="Rosenbaum F."/>
            <person name="Eysell L."/>
            <person name="Mueller V."/>
            <person name="Daniel R."/>
            <person name="Poehlein A."/>
        </authorList>
    </citation>
    <scope>NUCLEOTIDE SEQUENCE [LARGE SCALE GENOMIC DNA]</scope>
    <source>
        <strain evidence="9">DSM 10669</strain>
    </source>
</reference>
<name>A0ABZ3IQ82_9FIRM</name>
<keyword evidence="3" id="KW-0813">Transport</keyword>
<dbReference type="PANTHER" id="PTHR30026">
    <property type="entry name" value="OUTER MEMBRANE PROTEIN TOLC"/>
    <property type="match status" value="1"/>
</dbReference>
<dbReference type="Proteomes" id="UP000216752">
    <property type="component" value="Chromosome"/>
</dbReference>
<keyword evidence="5 8" id="KW-0812">Transmembrane</keyword>
<keyword evidence="4" id="KW-1134">Transmembrane beta strand</keyword>
<organism evidence="9 10">
    <name type="scientific">Sporomusa silvacetica DSM 10669</name>
    <dbReference type="NCBI Taxonomy" id="1123289"/>
    <lineage>
        <taxon>Bacteria</taxon>
        <taxon>Bacillati</taxon>
        <taxon>Bacillota</taxon>
        <taxon>Negativicutes</taxon>
        <taxon>Selenomonadales</taxon>
        <taxon>Sporomusaceae</taxon>
        <taxon>Sporomusa</taxon>
    </lineage>
</organism>
<evidence type="ECO:0008006" key="11">
    <source>
        <dbReference type="Google" id="ProtNLM"/>
    </source>
</evidence>
<evidence type="ECO:0000313" key="10">
    <source>
        <dbReference type="Proteomes" id="UP000216752"/>
    </source>
</evidence>
<comment type="similarity">
    <text evidence="2">Belongs to the outer membrane factor (OMF) (TC 1.B.17) family.</text>
</comment>
<proteinExistence type="inferred from homology"/>
<sequence length="443" mass="50244">MLSNTMILGGFSTRRYQRYFWIIVPIIMLMTVIQPVSATAVELSVEDCVALALKNNYDIKYAQSSREKYYWAMKEAKKNKGLSIDLTHTDKRYNTPPADTETSTYEYTTNFDNQIALTLPLYSGGKLEGKIEQAKLDLKVAELDMDAAKQQLKLTVVTDYLTVLEYRNKVRVNQETVTNYEEHLKLVKDKYDLGLVAKTDVLSSQVSLAGAQDDLIEAQNNYTNAIATLNNAMGLPHATDVTLKDDFTYGKYPQTLEECLQYAEAHRPELAQYEAKIASAQYDVDIAKSGRRPTVNLTAEQDWYDSHLPGSKNSNWLLKLTTSLNVFDAGVTDAQVKQSWHNVDMVKDKAEQQRNTILLNVREYYLSMYEAEKQIDTNKVSVEQAEESLMIQKARYEVGIGTNLDLRDAVLSLDSAKKDYIQALYDYNTNKAKLEQAMGLPVQ</sequence>
<dbReference type="Pfam" id="PF02321">
    <property type="entry name" value="OEP"/>
    <property type="match status" value="2"/>
</dbReference>
<dbReference type="SUPFAM" id="SSF56954">
    <property type="entry name" value="Outer membrane efflux proteins (OEP)"/>
    <property type="match status" value="1"/>
</dbReference>
<evidence type="ECO:0000256" key="1">
    <source>
        <dbReference type="ARBA" id="ARBA00004442"/>
    </source>
</evidence>
<evidence type="ECO:0000256" key="3">
    <source>
        <dbReference type="ARBA" id="ARBA00022448"/>
    </source>
</evidence>
<evidence type="ECO:0000313" key="9">
    <source>
        <dbReference type="EMBL" id="XFO67617.1"/>
    </source>
</evidence>
<evidence type="ECO:0000256" key="4">
    <source>
        <dbReference type="ARBA" id="ARBA00022452"/>
    </source>
</evidence>
<feature type="transmembrane region" description="Helical" evidence="8">
    <location>
        <begin position="20"/>
        <end position="41"/>
    </location>
</feature>
<comment type="subcellular location">
    <subcellularLocation>
        <location evidence="1">Cell outer membrane</location>
    </subcellularLocation>
</comment>
<gene>
    <name evidence="9" type="ORF">SPSIL_038360</name>
</gene>